<evidence type="ECO:0000259" key="3">
    <source>
        <dbReference type="Pfam" id="PF25231"/>
    </source>
</evidence>
<feature type="transmembrane region" description="Helical" evidence="2">
    <location>
        <begin position="281"/>
        <end position="306"/>
    </location>
</feature>
<dbReference type="Proteomes" id="UP001555100">
    <property type="component" value="Unassembled WGS sequence"/>
</dbReference>
<protein>
    <recommendedName>
        <fullName evidence="3">DUF7847 domain-containing protein</fullName>
    </recommendedName>
</protein>
<evidence type="ECO:0000256" key="1">
    <source>
        <dbReference type="SAM" id="MobiDB-lite"/>
    </source>
</evidence>
<keyword evidence="2" id="KW-0812">Transmembrane</keyword>
<feature type="region of interest" description="Disordered" evidence="1">
    <location>
        <begin position="335"/>
        <end position="383"/>
    </location>
</feature>
<dbReference type="EMBL" id="JBAGNM010000001">
    <property type="protein sequence ID" value="MEW6953692.1"/>
    <property type="molecule type" value="Genomic_DNA"/>
</dbReference>
<organism evidence="4 5">
    <name type="scientific">Trueperella pyogenes</name>
    <dbReference type="NCBI Taxonomy" id="1661"/>
    <lineage>
        <taxon>Bacteria</taxon>
        <taxon>Bacillati</taxon>
        <taxon>Actinomycetota</taxon>
        <taxon>Actinomycetes</taxon>
        <taxon>Actinomycetales</taxon>
        <taxon>Actinomycetaceae</taxon>
        <taxon>Trueperella</taxon>
    </lineage>
</organism>
<name>A0ABV3N909_9ACTO</name>
<sequence length="383" mass="41070">MSSQDSSGSYGQYGEELPQVHHRVEPWRTVIPMHPLSVGETLDSAIRLIRFNPVPFIIFPIIVNLGVAAVETLVTVLMGQSLTFDVAGLRTSTLYLLISLAITFVANLLVLVAGTRVTLASVRGEKLSLSDTFALARKDLGKVSLRIIGLTLITFVFVGVFVFAIITAFIALFSAMLKSDSLALTSLIVPAFSLFTLVFLVFYRFTVVAPAIVTEDLGPLAGLARSWQLTKGSLGYFVGMFAALLAISSVLSTIVTVFFALTFGVFSVSSAAGSASLAMGAGSVLLSLLLSALLAPISTAIINLIYVNMRMKRENFHQEFLYGAGASHTQPGVLIGSPRSDADARQAGPVLGQGGYGQYDQPGDRRPNQWDGRPQWYGDHDKA</sequence>
<feature type="transmembrane region" description="Helical" evidence="2">
    <location>
        <begin position="94"/>
        <end position="113"/>
    </location>
</feature>
<accession>A0ABV3N909</accession>
<evidence type="ECO:0000313" key="4">
    <source>
        <dbReference type="EMBL" id="MEW6953692.1"/>
    </source>
</evidence>
<keyword evidence="5" id="KW-1185">Reference proteome</keyword>
<keyword evidence="2" id="KW-0472">Membrane</keyword>
<dbReference type="RefSeq" id="WP_367191327.1">
    <property type="nucleotide sequence ID" value="NZ_JBAGLR010000001.1"/>
</dbReference>
<evidence type="ECO:0000313" key="5">
    <source>
        <dbReference type="Proteomes" id="UP001555100"/>
    </source>
</evidence>
<dbReference type="InterPro" id="IPR057169">
    <property type="entry name" value="DUF7847"/>
</dbReference>
<evidence type="ECO:0000256" key="2">
    <source>
        <dbReference type="SAM" id="Phobius"/>
    </source>
</evidence>
<feature type="domain" description="DUF7847" evidence="3">
    <location>
        <begin position="36"/>
        <end position="307"/>
    </location>
</feature>
<gene>
    <name evidence="4" type="ORF">V3M73_01440</name>
</gene>
<comment type="caution">
    <text evidence="4">The sequence shown here is derived from an EMBL/GenBank/DDBJ whole genome shotgun (WGS) entry which is preliminary data.</text>
</comment>
<keyword evidence="2" id="KW-1133">Transmembrane helix</keyword>
<dbReference type="Pfam" id="PF25231">
    <property type="entry name" value="DUF7847"/>
    <property type="match status" value="1"/>
</dbReference>
<proteinExistence type="predicted"/>
<feature type="transmembrane region" description="Helical" evidence="2">
    <location>
        <begin position="187"/>
        <end position="213"/>
    </location>
</feature>
<reference evidence="4 5" key="1">
    <citation type="submission" date="2024-01" db="EMBL/GenBank/DDBJ databases">
        <title>Genomic analysis and antimicrobial resistance profiles of Trueperella pyogenes isolated from domestic and wild animals.</title>
        <authorList>
            <person name="Magossi G."/>
            <person name="Gzyl K.E."/>
            <person name="Holman D.B."/>
            <person name="Amat S."/>
        </authorList>
    </citation>
    <scope>NUCLEOTIDE SEQUENCE [LARGE SCALE GENOMIC DNA]</scope>
    <source>
        <strain evidence="4 5">1494</strain>
    </source>
</reference>
<feature type="transmembrane region" description="Helical" evidence="2">
    <location>
        <begin position="234"/>
        <end position="261"/>
    </location>
</feature>
<feature type="transmembrane region" description="Helical" evidence="2">
    <location>
        <begin position="56"/>
        <end position="82"/>
    </location>
</feature>
<feature type="transmembrane region" description="Helical" evidence="2">
    <location>
        <begin position="147"/>
        <end position="175"/>
    </location>
</feature>